<sequence length="285" mass="32465">MAKDLRLSNFPNVLRTYSTHLPRTAPTGHCFVCWRDYGTKTDPHDFGEIPCHALQLQPCGHYVGSQCFKVLCRSGMSQCQLCRQPIHVLSDPIPKYMQRIVGSPWFDTISKCAGQQEWDHNIPRHNALLWDLFRGGLSVRQAIELWLNFARPLWVGTCKSGVARIIGVQIASGIVEWLFDVQYFELALLKAVLGSWVPCTWRLLAIVLDVASFLGLCLQFDGVLRRGRRYGEILKFWACCFSFWRAITLLLTWKGCLVLLLGNCLSYSVTAAVLIAYGVRQRRRN</sequence>
<feature type="transmembrane region" description="Helical" evidence="1">
    <location>
        <begin position="236"/>
        <end position="253"/>
    </location>
</feature>
<evidence type="ECO:0000313" key="2">
    <source>
        <dbReference type="EMBL" id="KAF2795867.1"/>
    </source>
</evidence>
<keyword evidence="3" id="KW-1185">Reference proteome</keyword>
<keyword evidence="1" id="KW-1133">Transmembrane helix</keyword>
<proteinExistence type="predicted"/>
<name>A0A6A6XJW9_9PLEO</name>
<feature type="transmembrane region" description="Helical" evidence="1">
    <location>
        <begin position="259"/>
        <end position="279"/>
    </location>
</feature>
<dbReference type="Proteomes" id="UP000799757">
    <property type="component" value="Unassembled WGS sequence"/>
</dbReference>
<feature type="transmembrane region" description="Helical" evidence="1">
    <location>
        <begin position="201"/>
        <end position="224"/>
    </location>
</feature>
<dbReference type="OrthoDB" id="5600418at2759"/>
<dbReference type="AlphaFoldDB" id="A0A6A6XJW9"/>
<dbReference type="SUPFAM" id="SSF57850">
    <property type="entry name" value="RING/U-box"/>
    <property type="match status" value="1"/>
</dbReference>
<dbReference type="EMBL" id="MU001846">
    <property type="protein sequence ID" value="KAF2795867.1"/>
    <property type="molecule type" value="Genomic_DNA"/>
</dbReference>
<keyword evidence="1" id="KW-0812">Transmembrane</keyword>
<accession>A0A6A6XJW9</accession>
<protein>
    <submittedName>
        <fullName evidence="2">Uncharacterized protein</fullName>
    </submittedName>
</protein>
<reference evidence="2" key="1">
    <citation type="journal article" date="2020" name="Stud. Mycol.">
        <title>101 Dothideomycetes genomes: a test case for predicting lifestyles and emergence of pathogens.</title>
        <authorList>
            <person name="Haridas S."/>
            <person name="Albert R."/>
            <person name="Binder M."/>
            <person name="Bloem J."/>
            <person name="Labutti K."/>
            <person name="Salamov A."/>
            <person name="Andreopoulos B."/>
            <person name="Baker S."/>
            <person name="Barry K."/>
            <person name="Bills G."/>
            <person name="Bluhm B."/>
            <person name="Cannon C."/>
            <person name="Castanera R."/>
            <person name="Culley D."/>
            <person name="Daum C."/>
            <person name="Ezra D."/>
            <person name="Gonzalez J."/>
            <person name="Henrissat B."/>
            <person name="Kuo A."/>
            <person name="Liang C."/>
            <person name="Lipzen A."/>
            <person name="Lutzoni F."/>
            <person name="Magnuson J."/>
            <person name="Mondo S."/>
            <person name="Nolan M."/>
            <person name="Ohm R."/>
            <person name="Pangilinan J."/>
            <person name="Park H.-J."/>
            <person name="Ramirez L."/>
            <person name="Alfaro M."/>
            <person name="Sun H."/>
            <person name="Tritt A."/>
            <person name="Yoshinaga Y."/>
            <person name="Zwiers L.-H."/>
            <person name="Turgeon B."/>
            <person name="Goodwin S."/>
            <person name="Spatafora J."/>
            <person name="Crous P."/>
            <person name="Grigoriev I."/>
        </authorList>
    </citation>
    <scope>NUCLEOTIDE SEQUENCE</scope>
    <source>
        <strain evidence="2">CBS 109.77</strain>
    </source>
</reference>
<organism evidence="2 3">
    <name type="scientific">Melanomma pulvis-pyrius CBS 109.77</name>
    <dbReference type="NCBI Taxonomy" id="1314802"/>
    <lineage>
        <taxon>Eukaryota</taxon>
        <taxon>Fungi</taxon>
        <taxon>Dikarya</taxon>
        <taxon>Ascomycota</taxon>
        <taxon>Pezizomycotina</taxon>
        <taxon>Dothideomycetes</taxon>
        <taxon>Pleosporomycetidae</taxon>
        <taxon>Pleosporales</taxon>
        <taxon>Melanommataceae</taxon>
        <taxon>Melanomma</taxon>
    </lineage>
</organism>
<evidence type="ECO:0000313" key="3">
    <source>
        <dbReference type="Proteomes" id="UP000799757"/>
    </source>
</evidence>
<gene>
    <name evidence="2" type="ORF">K505DRAFT_359831</name>
</gene>
<evidence type="ECO:0000256" key="1">
    <source>
        <dbReference type="SAM" id="Phobius"/>
    </source>
</evidence>
<keyword evidence="1" id="KW-0472">Membrane</keyword>